<feature type="active site" evidence="6">
    <location>
        <position position="173"/>
    </location>
</feature>
<comment type="caution">
    <text evidence="6">Lacks conserved residue(s) required for the propagation of feature annotation.</text>
</comment>
<proteinExistence type="predicted"/>
<dbReference type="InterPro" id="IPR001506">
    <property type="entry name" value="Peptidase_M12A"/>
</dbReference>
<dbReference type="Proteomes" id="UP000185487">
    <property type="component" value="Plasmid CBMB27-p1"/>
</dbReference>
<dbReference type="Gene3D" id="3.40.390.10">
    <property type="entry name" value="Collagenase (Catalytic Domain)"/>
    <property type="match status" value="1"/>
</dbReference>
<dbReference type="InterPro" id="IPR024079">
    <property type="entry name" value="MetalloPept_cat_dom_sf"/>
</dbReference>
<dbReference type="Proteomes" id="UP000199140">
    <property type="component" value="Unassembled WGS sequence"/>
</dbReference>
<dbReference type="KEGG" id="mphy:MCBMB27_05727"/>
<evidence type="ECO:0000256" key="5">
    <source>
        <dbReference type="ARBA" id="ARBA00023049"/>
    </source>
</evidence>
<keyword evidence="4 6" id="KW-0862">Zinc</keyword>
<feature type="binding site" evidence="6">
    <location>
        <position position="172"/>
    </location>
    <ligand>
        <name>Zn(2+)</name>
        <dbReference type="ChEBI" id="CHEBI:29105"/>
        <note>catalytic</note>
    </ligand>
</feature>
<evidence type="ECO:0000259" key="7">
    <source>
        <dbReference type="PROSITE" id="PS51864"/>
    </source>
</evidence>
<dbReference type="AlphaFoldDB" id="A0AAE8L9K7"/>
<comment type="cofactor">
    <cofactor evidence="6">
        <name>Zn(2+)</name>
        <dbReference type="ChEBI" id="CHEBI:29105"/>
    </cofactor>
    <text evidence="6">Binds 1 zinc ion per subunit.</text>
</comment>
<evidence type="ECO:0000256" key="4">
    <source>
        <dbReference type="ARBA" id="ARBA00022833"/>
    </source>
</evidence>
<keyword evidence="1 6" id="KW-0645">Protease</keyword>
<dbReference type="EMBL" id="CP015368">
    <property type="protein sequence ID" value="APT35018.1"/>
    <property type="molecule type" value="Genomic_DNA"/>
</dbReference>
<feature type="binding site" evidence="6">
    <location>
        <position position="176"/>
    </location>
    <ligand>
        <name>Zn(2+)</name>
        <dbReference type="ChEBI" id="CHEBI:29105"/>
        <note>catalytic</note>
    </ligand>
</feature>
<evidence type="ECO:0000256" key="6">
    <source>
        <dbReference type="PROSITE-ProRule" id="PRU01211"/>
    </source>
</evidence>
<dbReference type="EMBL" id="FOPK01000042">
    <property type="protein sequence ID" value="SFH67292.1"/>
    <property type="molecule type" value="Genomic_DNA"/>
</dbReference>
<dbReference type="PANTHER" id="PTHR10127">
    <property type="entry name" value="DISCOIDIN, CUB, EGF, LAMININ , AND ZINC METALLOPROTEASE DOMAIN CONTAINING"/>
    <property type="match status" value="1"/>
</dbReference>
<dbReference type="GO" id="GO:0008270">
    <property type="term" value="F:zinc ion binding"/>
    <property type="evidence" value="ECO:0007669"/>
    <property type="project" value="UniProtKB-UniRule"/>
</dbReference>
<gene>
    <name evidence="8" type="ORF">MCBMB27_05727</name>
    <name evidence="9" type="ORF">SAMN05192567_14219</name>
</gene>
<organism evidence="9 11">
    <name type="scientific">Methylobacterium phyllosphaerae</name>
    <dbReference type="NCBI Taxonomy" id="418223"/>
    <lineage>
        <taxon>Bacteria</taxon>
        <taxon>Pseudomonadati</taxon>
        <taxon>Pseudomonadota</taxon>
        <taxon>Alphaproteobacteria</taxon>
        <taxon>Hyphomicrobiales</taxon>
        <taxon>Methylobacteriaceae</taxon>
        <taxon>Methylobacterium</taxon>
    </lineage>
</organism>
<evidence type="ECO:0000313" key="8">
    <source>
        <dbReference type="EMBL" id="APT35018.1"/>
    </source>
</evidence>
<dbReference type="InterPro" id="IPR006026">
    <property type="entry name" value="Peptidase_Metallo"/>
</dbReference>
<keyword evidence="5 6" id="KW-0482">Metalloprotease</keyword>
<evidence type="ECO:0000313" key="9">
    <source>
        <dbReference type="EMBL" id="SFH67292.1"/>
    </source>
</evidence>
<dbReference type="PRINTS" id="PR00480">
    <property type="entry name" value="ASTACIN"/>
</dbReference>
<sequence>MLVRPSLELWRIIRIKAQFQVVIVAGTRHKYSVCERVPAMSASISGEDPHFEGLSNQVVTKDRFGRPVVEIDDMLFHYKGSKMAATGGRQWPKGRIPISFDGISEDRQAQIRRAADLWAPAGIKFPDKAANDYAYLQIIASKERNLTTVGFGMVGPHTCELVSWGDIPTLAHELGHAIGLEHEQSRSDRNNYIVVNIENLTKFGNDQFAKSSRIVHQTEYDVSSIMHYKQFVSDKRFVIDPEEPVFYLKEGVVVTGRAGMGSAPTKLDLEGVAKFYGGHLGS</sequence>
<geneLocation type="plasmid" evidence="8 10">
    <name>CBMB27-p1</name>
</geneLocation>
<reference evidence="9 11" key="2">
    <citation type="submission" date="2016-10" db="EMBL/GenBank/DDBJ databases">
        <authorList>
            <person name="Varghese N."/>
            <person name="Submissions S."/>
        </authorList>
    </citation>
    <scope>NUCLEOTIDE SEQUENCE [LARGE SCALE GENOMIC DNA]</scope>
    <source>
        <strain evidence="9 11">CBMB27</strain>
    </source>
</reference>
<accession>A0AAE8L9K7</accession>
<evidence type="ECO:0000256" key="1">
    <source>
        <dbReference type="ARBA" id="ARBA00022670"/>
    </source>
</evidence>
<evidence type="ECO:0000256" key="3">
    <source>
        <dbReference type="ARBA" id="ARBA00022801"/>
    </source>
</evidence>
<keyword evidence="3 6" id="KW-0378">Hydrolase</keyword>
<dbReference type="PROSITE" id="PS51864">
    <property type="entry name" value="ASTACIN"/>
    <property type="match status" value="1"/>
</dbReference>
<dbReference type="GO" id="GO:0004222">
    <property type="term" value="F:metalloendopeptidase activity"/>
    <property type="evidence" value="ECO:0007669"/>
    <property type="project" value="UniProtKB-UniRule"/>
</dbReference>
<keyword evidence="2 6" id="KW-0479">Metal-binding</keyword>
<protein>
    <submittedName>
        <fullName evidence="9">Astacin (Peptidase family M12A)</fullName>
    </submittedName>
    <submittedName>
        <fullName evidence="8">High choriolytic enzyme 1</fullName>
    </submittedName>
</protein>
<dbReference type="GO" id="GO:0006508">
    <property type="term" value="P:proteolysis"/>
    <property type="evidence" value="ECO:0007669"/>
    <property type="project" value="UniProtKB-KW"/>
</dbReference>
<name>A0AAE8L9K7_9HYPH</name>
<keyword evidence="10" id="KW-1185">Reference proteome</keyword>
<dbReference type="SUPFAM" id="SSF55486">
    <property type="entry name" value="Metalloproteases ('zincins'), catalytic domain"/>
    <property type="match status" value="1"/>
</dbReference>
<evidence type="ECO:0000256" key="2">
    <source>
        <dbReference type="ARBA" id="ARBA00022723"/>
    </source>
</evidence>
<dbReference type="SMART" id="SM00235">
    <property type="entry name" value="ZnMc"/>
    <property type="match status" value="1"/>
</dbReference>
<feature type="domain" description="Peptidase M12A" evidence="7">
    <location>
        <begin position="84"/>
        <end position="279"/>
    </location>
</feature>
<evidence type="ECO:0000313" key="11">
    <source>
        <dbReference type="Proteomes" id="UP000199140"/>
    </source>
</evidence>
<evidence type="ECO:0000313" key="10">
    <source>
        <dbReference type="Proteomes" id="UP000185487"/>
    </source>
</evidence>
<dbReference type="Pfam" id="PF01400">
    <property type="entry name" value="Astacin"/>
    <property type="match status" value="1"/>
</dbReference>
<feature type="binding site" evidence="6">
    <location>
        <position position="182"/>
    </location>
    <ligand>
        <name>Zn(2+)</name>
        <dbReference type="ChEBI" id="CHEBI:29105"/>
        <note>catalytic</note>
    </ligand>
</feature>
<reference evidence="8 10" key="1">
    <citation type="submission" date="2016-04" db="EMBL/GenBank/DDBJ databases">
        <title>Complete genome sequencing and analysis of CBMB27, Methylobacterium phyllosphaerae isolated from leaf tissues of rice (Oryza sativa L.).</title>
        <authorList>
            <person name="Lee Y."/>
            <person name="Hwangbo K."/>
            <person name="Chung H."/>
            <person name="Yoo J."/>
            <person name="Kim K.Y."/>
            <person name="Sa T.M."/>
            <person name="Um Y."/>
            <person name="Madhaiyan M."/>
        </authorList>
    </citation>
    <scope>NUCLEOTIDE SEQUENCE [LARGE SCALE GENOMIC DNA]</scope>
    <source>
        <strain evidence="8 10">CBMB27</strain>
        <plasmid evidence="8 10">CBMB27-p1</plasmid>
    </source>
</reference>
<keyword evidence="8" id="KW-0614">Plasmid</keyword>
<dbReference type="PANTHER" id="PTHR10127:SF780">
    <property type="entry name" value="METALLOENDOPEPTIDASE"/>
    <property type="match status" value="1"/>
</dbReference>